<dbReference type="WBParaSite" id="PSU_v2.g7777.t1">
    <property type="protein sequence ID" value="PSU_v2.g7777.t1"/>
    <property type="gene ID" value="PSU_v2.g7777"/>
</dbReference>
<dbReference type="AlphaFoldDB" id="A0A914Z611"/>
<feature type="compositionally biased region" description="Acidic residues" evidence="1">
    <location>
        <begin position="147"/>
        <end position="162"/>
    </location>
</feature>
<proteinExistence type="predicted"/>
<feature type="compositionally biased region" description="Acidic residues" evidence="1">
    <location>
        <begin position="121"/>
        <end position="140"/>
    </location>
</feature>
<sequence>MDSNIKVEIDSSPVKFDLRKRDEFVLEEDSPPSTLRMFRPKDIEIVEESDFSQVSEEMECNINSSPIKFKARKRDVVEEDLSTPRIFSAKDTNEDDEEEEESEQNDEYSENDESMITINPDDPEFWYFDSEDSDSHDEEVDSKNDEESSDSVEDETVGDPELDFIKPDVLGAPKPAMITANVISTYASDGLIYTELDNKIIIVTPAKHRVKEKGTLSYEDGTGVAFFGPSTGKNKTPRKFIACPLMTKENLF</sequence>
<reference evidence="3" key="1">
    <citation type="submission" date="2022-11" db="UniProtKB">
        <authorList>
            <consortium name="WormBaseParasite"/>
        </authorList>
    </citation>
    <scope>IDENTIFICATION</scope>
</reference>
<evidence type="ECO:0000313" key="3">
    <source>
        <dbReference type="WBParaSite" id="PSU_v2.g7777.t1"/>
    </source>
</evidence>
<feature type="region of interest" description="Disordered" evidence="1">
    <location>
        <begin position="73"/>
        <end position="164"/>
    </location>
</feature>
<protein>
    <submittedName>
        <fullName evidence="3">Uncharacterized protein</fullName>
    </submittedName>
</protein>
<evidence type="ECO:0000313" key="2">
    <source>
        <dbReference type="Proteomes" id="UP000887577"/>
    </source>
</evidence>
<name>A0A914Z611_9BILA</name>
<accession>A0A914Z611</accession>
<organism evidence="2 3">
    <name type="scientific">Panagrolaimus superbus</name>
    <dbReference type="NCBI Taxonomy" id="310955"/>
    <lineage>
        <taxon>Eukaryota</taxon>
        <taxon>Metazoa</taxon>
        <taxon>Ecdysozoa</taxon>
        <taxon>Nematoda</taxon>
        <taxon>Chromadorea</taxon>
        <taxon>Rhabditida</taxon>
        <taxon>Tylenchina</taxon>
        <taxon>Panagrolaimomorpha</taxon>
        <taxon>Panagrolaimoidea</taxon>
        <taxon>Panagrolaimidae</taxon>
        <taxon>Panagrolaimus</taxon>
    </lineage>
</organism>
<keyword evidence="2" id="KW-1185">Reference proteome</keyword>
<dbReference type="Proteomes" id="UP000887577">
    <property type="component" value="Unplaced"/>
</dbReference>
<evidence type="ECO:0000256" key="1">
    <source>
        <dbReference type="SAM" id="MobiDB-lite"/>
    </source>
</evidence>
<feature type="compositionally biased region" description="Acidic residues" evidence="1">
    <location>
        <begin position="93"/>
        <end position="113"/>
    </location>
</feature>